<dbReference type="Pfam" id="PF18382">
    <property type="entry name" value="Formin_GBD_N"/>
    <property type="match status" value="1"/>
</dbReference>
<gene>
    <name evidence="12" type="primary">FHOD3</name>
</gene>
<evidence type="ECO:0000259" key="9">
    <source>
        <dbReference type="PROSITE" id="PS51232"/>
    </source>
</evidence>
<proteinExistence type="inferred from homology"/>
<dbReference type="SMART" id="SM00498">
    <property type="entry name" value="FH2"/>
    <property type="match status" value="1"/>
</dbReference>
<evidence type="ECO:0000259" key="8">
    <source>
        <dbReference type="PROSITE" id="PS51231"/>
    </source>
</evidence>
<feature type="region of interest" description="Disordered" evidence="7">
    <location>
        <begin position="494"/>
        <end position="653"/>
    </location>
</feature>
<feature type="domain" description="FH2" evidence="10">
    <location>
        <begin position="876"/>
        <end position="1272"/>
    </location>
</feature>
<evidence type="ECO:0000256" key="7">
    <source>
        <dbReference type="SAM" id="MobiDB-lite"/>
    </source>
</evidence>
<feature type="region of interest" description="Disordered" evidence="7">
    <location>
        <begin position="681"/>
        <end position="703"/>
    </location>
</feature>
<dbReference type="InterPro" id="IPR041387">
    <property type="entry name" value="FHOD1_GBD_N"/>
</dbReference>
<dbReference type="GO" id="GO:0030866">
    <property type="term" value="P:cortical actin cytoskeleton organization"/>
    <property type="evidence" value="ECO:0007669"/>
    <property type="project" value="TreeGrafter"/>
</dbReference>
<feature type="domain" description="DAD" evidence="8">
    <location>
        <begin position="1352"/>
        <end position="1384"/>
    </location>
</feature>
<dbReference type="Gene3D" id="1.20.58.2220">
    <property type="entry name" value="Formin, FH2 domain"/>
    <property type="match status" value="1"/>
</dbReference>
<dbReference type="PROSITE" id="PS51232">
    <property type="entry name" value="GBD_FH3"/>
    <property type="match status" value="1"/>
</dbReference>
<dbReference type="FunFam" id="1.25.10.10:FF:000056">
    <property type="entry name" value="FH1/FH2 domain-containing protein 3 isoform X1"/>
    <property type="match status" value="1"/>
</dbReference>
<dbReference type="GO" id="GO:0055003">
    <property type="term" value="P:cardiac myofibril assembly"/>
    <property type="evidence" value="ECO:0007669"/>
    <property type="project" value="TreeGrafter"/>
</dbReference>
<keyword evidence="2" id="KW-0963">Cytoplasm</keyword>
<feature type="region of interest" description="Disordered" evidence="7">
    <location>
        <begin position="748"/>
        <end position="781"/>
    </location>
</feature>
<organism evidence="11 12">
    <name type="scientific">Odobenus rosmarus divergens</name>
    <name type="common">Pacific walrus</name>
    <dbReference type="NCBI Taxonomy" id="9708"/>
    <lineage>
        <taxon>Eukaryota</taxon>
        <taxon>Metazoa</taxon>
        <taxon>Chordata</taxon>
        <taxon>Craniata</taxon>
        <taxon>Vertebrata</taxon>
        <taxon>Euteleostomi</taxon>
        <taxon>Mammalia</taxon>
        <taxon>Eutheria</taxon>
        <taxon>Laurasiatheria</taxon>
        <taxon>Carnivora</taxon>
        <taxon>Caniformia</taxon>
        <taxon>Pinnipedia</taxon>
        <taxon>Odobenidae</taxon>
        <taxon>Odobenus</taxon>
    </lineage>
</organism>
<dbReference type="PROSITE" id="PS51231">
    <property type="entry name" value="DAD"/>
    <property type="match status" value="1"/>
</dbReference>
<comment type="similarity">
    <text evidence="6">Belongs to the formin homology family.</text>
</comment>
<feature type="region of interest" description="Disordered" evidence="7">
    <location>
        <begin position="326"/>
        <end position="436"/>
    </location>
</feature>
<dbReference type="InterPro" id="IPR042201">
    <property type="entry name" value="FH2_Formin_sf"/>
</dbReference>
<dbReference type="CTD" id="80206"/>
<evidence type="ECO:0000256" key="6">
    <source>
        <dbReference type="ARBA" id="ARBA00023449"/>
    </source>
</evidence>
<comment type="subcellular location">
    <subcellularLocation>
        <location evidence="1">Cytoplasm</location>
        <location evidence="1">Cytoskeleton</location>
    </subcellularLocation>
</comment>
<dbReference type="InterPro" id="IPR016024">
    <property type="entry name" value="ARM-type_fold"/>
</dbReference>
<evidence type="ECO:0000313" key="11">
    <source>
        <dbReference type="Proteomes" id="UP000245340"/>
    </source>
</evidence>
<evidence type="ECO:0000256" key="5">
    <source>
        <dbReference type="ARBA" id="ARBA00023212"/>
    </source>
</evidence>
<keyword evidence="5" id="KW-0206">Cytoskeleton</keyword>
<feature type="region of interest" description="Disordered" evidence="7">
    <location>
        <begin position="813"/>
        <end position="840"/>
    </location>
</feature>
<dbReference type="GO" id="GO:0051015">
    <property type="term" value="F:actin filament binding"/>
    <property type="evidence" value="ECO:0007669"/>
    <property type="project" value="TreeGrafter"/>
</dbReference>
<feature type="compositionally biased region" description="Pro residues" evidence="7">
    <location>
        <begin position="820"/>
        <end position="840"/>
    </location>
</feature>
<feature type="compositionally biased region" description="Basic and acidic residues" evidence="7">
    <location>
        <begin position="494"/>
        <end position="510"/>
    </location>
</feature>
<evidence type="ECO:0000256" key="1">
    <source>
        <dbReference type="ARBA" id="ARBA00004245"/>
    </source>
</evidence>
<feature type="compositionally biased region" description="Basic and acidic residues" evidence="7">
    <location>
        <begin position="584"/>
        <end position="618"/>
    </location>
</feature>
<dbReference type="GO" id="GO:0005856">
    <property type="term" value="C:cytoskeleton"/>
    <property type="evidence" value="ECO:0007669"/>
    <property type="project" value="UniProtKB-SubCell"/>
</dbReference>
<dbReference type="PANTHER" id="PTHR45920:SF3">
    <property type="entry name" value="FH1_FH2 DOMAIN-CONTAINING PROTEIN 3"/>
    <property type="match status" value="1"/>
</dbReference>
<accession>A0A2U3W875</accession>
<reference evidence="12" key="1">
    <citation type="submission" date="2025-08" db="UniProtKB">
        <authorList>
            <consortium name="RefSeq"/>
        </authorList>
    </citation>
    <scope>IDENTIFICATION</scope>
</reference>
<feature type="compositionally biased region" description="Low complexity" evidence="7">
    <location>
        <begin position="369"/>
        <end position="384"/>
    </location>
</feature>
<evidence type="ECO:0000259" key="10">
    <source>
        <dbReference type="PROSITE" id="PS51444"/>
    </source>
</evidence>
<feature type="compositionally biased region" description="Basic residues" evidence="7">
    <location>
        <begin position="1257"/>
        <end position="1271"/>
    </location>
</feature>
<dbReference type="Proteomes" id="UP000245340">
    <property type="component" value="Unplaced"/>
</dbReference>
<dbReference type="GO" id="GO:0045214">
    <property type="term" value="P:sarcomere organization"/>
    <property type="evidence" value="ECO:0007669"/>
    <property type="project" value="TreeGrafter"/>
</dbReference>
<dbReference type="InterPro" id="IPR014767">
    <property type="entry name" value="DAD_dom"/>
</dbReference>
<dbReference type="RefSeq" id="XP_004404454.1">
    <property type="nucleotide sequence ID" value="XM_004404397.2"/>
</dbReference>
<dbReference type="InterPro" id="IPR011989">
    <property type="entry name" value="ARM-like"/>
</dbReference>
<dbReference type="GO" id="GO:0005737">
    <property type="term" value="C:cytoplasm"/>
    <property type="evidence" value="ECO:0007669"/>
    <property type="project" value="TreeGrafter"/>
</dbReference>
<dbReference type="Pfam" id="PF24959">
    <property type="entry name" value="FH3_FHOD1-3"/>
    <property type="match status" value="1"/>
</dbReference>
<feature type="compositionally biased region" description="Low complexity" evidence="7">
    <location>
        <begin position="511"/>
        <end position="529"/>
    </location>
</feature>
<dbReference type="PROSITE" id="PS51444">
    <property type="entry name" value="FH2"/>
    <property type="match status" value="1"/>
</dbReference>
<dbReference type="Gene3D" id="1.25.10.10">
    <property type="entry name" value="Leucine-rich Repeat Variant"/>
    <property type="match status" value="1"/>
</dbReference>
<dbReference type="Pfam" id="PF02181">
    <property type="entry name" value="FH2"/>
    <property type="match status" value="1"/>
</dbReference>
<keyword evidence="3" id="KW-0597">Phosphoprotein</keyword>
<dbReference type="InterPro" id="IPR015425">
    <property type="entry name" value="FH2_Formin"/>
</dbReference>
<dbReference type="SUPFAM" id="SSF48371">
    <property type="entry name" value="ARM repeat"/>
    <property type="match status" value="1"/>
</dbReference>
<dbReference type="GeneID" id="101376530"/>
<dbReference type="FunFam" id="1.20.58.2220:FF:000004">
    <property type="entry name" value="Formin homology 2 domain-containing 3"/>
    <property type="match status" value="1"/>
</dbReference>
<feature type="region of interest" description="Disordered" evidence="7">
    <location>
        <begin position="1367"/>
        <end position="1397"/>
    </location>
</feature>
<sequence>MATLACRVQFLDDTDPFNSTNFPEPSRPPLFTFREDLALGTQLAGVHRLLRAPHKLDDCTLQLSHNGAYLDLEATLAEQRDELEGFQDDAGRGKKHSIILRTQLSVRVHACIEKLYNSSGRDLRRALFSLKQIFQDDKDLVHEFVVAEGLTCLIKVGAEADQNYQNYILRALGQIMLYVDGMNGVIHHNETIQWLYTLIGSKFRLVVKTALKLLLVFVEYSESNAPLLIQAVSAVDTKRGVKPWSNIMEILEEKDGVDTELLVYAMTLVNKTLSGLPDQDSFYDVVDCLEELGIAAVSQRHLNKKGTDLDLVEQLNIYEVALRLEDGDETAEPPPSGRRDRRRASVCSGGGGAGEQRGLDRRRSRRHSVQSTSSPVSAPTSPCSQSAPGFKPSQVGEHCEKYNSLGNTSYHLRPSGSAVPATPTPSLSPPQEARLERSSLSGLLTSPFRQHQESWAAERARRRQEREERLQRIEREERNKFKYKYLEQLAAEAHEKELRSRSVSRGRGDLSLDLTSPAAPASPTSLRRSPPSPDSQEALPGAASSPGTAQHPQASAGDPEPGPEAEVGQGTHEASPEVAPARVAAEKEVERALEQELEERASLSEKERQSEEVNEKDNCSASSISSSSSTLEREEKEDKLSRDRGPGLWSAGVQDAGVNEQCGDILTNKRFMLDMLYAHNRKPTDDEEKGEGESGRAEPGAEAVASLASRISTLQANSVAQDESVRRVDVGCLDNRGSVKAFAEKFNSGDLGRGSVSPDPEPNDKVPEKASTQPKTESDYIWDQLMANPRELRIQDMDFTDLGEEDDVDVLDVDLGPREVPGPPPPPPPTFLGLPPPPPPPLLDSVPPPPVPGNLLAPPPVVNAPQGLGWPQVPRGQPAFTKKKKTIRLFWNEVRPFEWPCKNNRRCREFLWSKLEPIKVDTSRLEHLFESKSKELSVSKKTAADGKRQEVIVLDPKRSNAINIGLTVLPPPRTIKIAILNFDEYALNKEGIEKILTMIPTEEEKQKIQEAQLANPDVPLGSAEQFLLTLSSISELSARLHLWAFKMDYETTEKEVAEPLLDLKEGIDQLENNKTLGFILSTLLAIGNFLNGTNAKAFELSYLEKVPEVKDTVHKQSLLHHVCTMVVENFPDSSDLYSEIGAVTRSAKVDFDQLQDNLCQMERRCKASWDHLKAIAKHEMKPVLKQRMSEFLKDCAERIIILKIVHRRIINRFHSFLLFMGHPPYAIREVNINKFCRIISEFALEYRTTRERVLQQKQKRANHRERNKTRGKMITDSGKFSGSPPAPLSQPQGLSYAEDATEHENMKAVLKTSSPAMEDTTPVLGIRTRSRASRGSTSSWTMGTDDSSNVTDDAADEIMDRIVKSATQVPSQRVVPRERKRSRANRKSLRRTLKSGLTPEEARALGLVGTTELQL</sequence>
<feature type="region of interest" description="Disordered" evidence="7">
    <location>
        <begin position="1329"/>
        <end position="1350"/>
    </location>
</feature>
<evidence type="ECO:0000256" key="2">
    <source>
        <dbReference type="ARBA" id="ARBA00022490"/>
    </source>
</evidence>
<dbReference type="PANTHER" id="PTHR45920">
    <property type="entry name" value="FORMIN HOMOLOGY 2 DOMAIN CONTAINING, ISOFORM I"/>
    <property type="match status" value="1"/>
</dbReference>
<keyword evidence="11" id="KW-1185">Reference proteome</keyword>
<feature type="compositionally biased region" description="Low complexity" evidence="7">
    <location>
        <begin position="620"/>
        <end position="629"/>
    </location>
</feature>
<evidence type="ECO:0000256" key="4">
    <source>
        <dbReference type="ARBA" id="ARBA00023203"/>
    </source>
</evidence>
<dbReference type="InterPro" id="IPR014768">
    <property type="entry name" value="GBD/FH3_dom"/>
</dbReference>
<name>A0A2U3W875_ODORO</name>
<evidence type="ECO:0000313" key="12">
    <source>
        <dbReference type="RefSeq" id="XP_004404454.1"/>
    </source>
</evidence>
<evidence type="ECO:0000256" key="3">
    <source>
        <dbReference type="ARBA" id="ARBA00022553"/>
    </source>
</evidence>
<keyword evidence="4" id="KW-0009">Actin-binding</keyword>
<feature type="region of interest" description="Disordered" evidence="7">
    <location>
        <begin position="1255"/>
        <end position="1295"/>
    </location>
</feature>
<dbReference type="InterPro" id="IPR056771">
    <property type="entry name" value="FH3_FHOD1-3-like"/>
</dbReference>
<dbReference type="SUPFAM" id="SSF101447">
    <property type="entry name" value="Formin homology 2 domain (FH2 domain)"/>
    <property type="match status" value="1"/>
</dbReference>
<feature type="compositionally biased region" description="Basic and acidic residues" evidence="7">
    <location>
        <begin position="631"/>
        <end position="645"/>
    </location>
</feature>
<feature type="compositionally biased region" description="Basic residues" evidence="7">
    <location>
        <begin position="1378"/>
        <end position="1393"/>
    </location>
</feature>
<protein>
    <submittedName>
        <fullName evidence="12">FH1/FH2 domain-containing protein 3 isoform X3</fullName>
    </submittedName>
</protein>
<feature type="domain" description="GBD/FH3" evidence="9">
    <location>
        <begin position="18"/>
        <end position="413"/>
    </location>
</feature>